<evidence type="ECO:0000313" key="11">
    <source>
        <dbReference type="Proteomes" id="UP000502260"/>
    </source>
</evidence>
<feature type="domain" description="Methanolan biosynthesis EpsI" evidence="9">
    <location>
        <begin position="321"/>
        <end position="518"/>
    </location>
</feature>
<keyword evidence="11" id="KW-1185">Reference proteome</keyword>
<dbReference type="InterPro" id="IPR026392">
    <property type="entry name" value="Exo/Archaeosortase_dom"/>
</dbReference>
<keyword evidence="6 8" id="KW-1133">Transmembrane helix</keyword>
<dbReference type="EMBL" id="AP022853">
    <property type="protein sequence ID" value="BCB26594.1"/>
    <property type="molecule type" value="Genomic_DNA"/>
</dbReference>
<evidence type="ECO:0000256" key="3">
    <source>
        <dbReference type="ARBA" id="ARBA00022670"/>
    </source>
</evidence>
<dbReference type="KEGG" id="slac:SKTS_14800"/>
<keyword evidence="2" id="KW-1003">Cell membrane</keyword>
<evidence type="ECO:0000256" key="4">
    <source>
        <dbReference type="ARBA" id="ARBA00022692"/>
    </source>
</evidence>
<keyword evidence="5" id="KW-0378">Hydrolase</keyword>
<gene>
    <name evidence="10" type="ORF">SKTS_14800</name>
</gene>
<feature type="transmembrane region" description="Helical" evidence="8">
    <location>
        <begin position="313"/>
        <end position="331"/>
    </location>
</feature>
<evidence type="ECO:0000256" key="1">
    <source>
        <dbReference type="ARBA" id="ARBA00004651"/>
    </source>
</evidence>
<evidence type="ECO:0000256" key="2">
    <source>
        <dbReference type="ARBA" id="ARBA00022475"/>
    </source>
</evidence>
<proteinExistence type="predicted"/>
<feature type="transmembrane region" description="Helical" evidence="8">
    <location>
        <begin position="266"/>
        <end position="286"/>
    </location>
</feature>
<dbReference type="NCBIfam" id="TIGR04178">
    <property type="entry name" value="exo_archaeo"/>
    <property type="match status" value="1"/>
</dbReference>
<keyword evidence="7 8" id="KW-0472">Membrane</keyword>
<dbReference type="InterPro" id="IPR017540">
    <property type="entry name" value="Exosortase-1"/>
</dbReference>
<feature type="transmembrane region" description="Helical" evidence="8">
    <location>
        <begin position="58"/>
        <end position="75"/>
    </location>
</feature>
<feature type="transmembrane region" description="Helical" evidence="8">
    <location>
        <begin position="87"/>
        <end position="104"/>
    </location>
</feature>
<name>A0A6F8VAA4_9PROT</name>
<dbReference type="InterPro" id="IPR019127">
    <property type="entry name" value="Exosortase"/>
</dbReference>
<feature type="transmembrane region" description="Helical" evidence="8">
    <location>
        <begin position="110"/>
        <end position="130"/>
    </location>
</feature>
<dbReference type="Pfam" id="PF11984">
    <property type="entry name" value="DUF3485"/>
    <property type="match status" value="1"/>
</dbReference>
<dbReference type="AlphaFoldDB" id="A0A6F8VAA4"/>
<evidence type="ECO:0000256" key="8">
    <source>
        <dbReference type="SAM" id="Phobius"/>
    </source>
</evidence>
<dbReference type="NCBIfam" id="TIGR03109">
    <property type="entry name" value="exosort_XrtA"/>
    <property type="match status" value="1"/>
</dbReference>
<dbReference type="InterPro" id="IPR014263">
    <property type="entry name" value="Methanolan_biosynth_EpsI"/>
</dbReference>
<keyword evidence="3" id="KW-0645">Protease</keyword>
<evidence type="ECO:0000313" key="10">
    <source>
        <dbReference type="EMBL" id="BCB26594.1"/>
    </source>
</evidence>
<dbReference type="GO" id="GO:0005886">
    <property type="term" value="C:plasma membrane"/>
    <property type="evidence" value="ECO:0007669"/>
    <property type="project" value="UniProtKB-SubCell"/>
</dbReference>
<protein>
    <submittedName>
        <fullName evidence="10">Exosortase A</fullName>
    </submittedName>
</protein>
<dbReference type="NCBIfam" id="TIGR02602">
    <property type="entry name" value="8TM_EpsH"/>
    <property type="match status" value="1"/>
</dbReference>
<keyword evidence="4 8" id="KW-0812">Transmembrane</keyword>
<feature type="transmembrane region" description="Helical" evidence="8">
    <location>
        <begin position="137"/>
        <end position="156"/>
    </location>
</feature>
<evidence type="ECO:0000256" key="7">
    <source>
        <dbReference type="ARBA" id="ARBA00023136"/>
    </source>
</evidence>
<reference evidence="11" key="1">
    <citation type="submission" date="2020-03" db="EMBL/GenBank/DDBJ databases">
        <title>Complete genome sequence of sulfur-oxidizing bacterium skT11.</title>
        <authorList>
            <person name="Kanda M."/>
            <person name="Kojima H."/>
            <person name="Fukui M."/>
        </authorList>
    </citation>
    <scope>NUCLEOTIDE SEQUENCE [LARGE SCALE GENOMIC DNA]</scope>
    <source>
        <strain evidence="11">skT11</strain>
    </source>
</reference>
<dbReference type="InterPro" id="IPR013426">
    <property type="entry name" value="EpsH-like"/>
</dbReference>
<feature type="transmembrane region" description="Helical" evidence="8">
    <location>
        <begin position="201"/>
        <end position="219"/>
    </location>
</feature>
<dbReference type="GO" id="GO:0006508">
    <property type="term" value="P:proteolysis"/>
    <property type="evidence" value="ECO:0007669"/>
    <property type="project" value="UniProtKB-KW"/>
</dbReference>
<evidence type="ECO:0000259" key="9">
    <source>
        <dbReference type="Pfam" id="PF11984"/>
    </source>
</evidence>
<comment type="subcellular location">
    <subcellularLocation>
        <location evidence="1">Cell membrane</location>
        <topology evidence="1">Multi-pass membrane protein</topology>
    </subcellularLocation>
</comment>
<dbReference type="NCBIfam" id="TIGR02914">
    <property type="entry name" value="EpsI_fam"/>
    <property type="match status" value="1"/>
</dbReference>
<dbReference type="RefSeq" id="WP_244617470.1">
    <property type="nucleotide sequence ID" value="NZ_AP022853.1"/>
</dbReference>
<dbReference type="Proteomes" id="UP000502260">
    <property type="component" value="Chromosome"/>
</dbReference>
<evidence type="ECO:0000256" key="6">
    <source>
        <dbReference type="ARBA" id="ARBA00022989"/>
    </source>
</evidence>
<feature type="transmembrane region" description="Helical" evidence="8">
    <location>
        <begin position="226"/>
        <end position="246"/>
    </location>
</feature>
<evidence type="ECO:0000256" key="5">
    <source>
        <dbReference type="ARBA" id="ARBA00022801"/>
    </source>
</evidence>
<accession>A0A6F8VAA4</accession>
<dbReference type="Pfam" id="PF09721">
    <property type="entry name" value="Exosortase_EpsH"/>
    <property type="match status" value="1"/>
</dbReference>
<feature type="transmembrane region" description="Helical" evidence="8">
    <location>
        <begin position="21"/>
        <end position="42"/>
    </location>
</feature>
<organism evidence="10 11">
    <name type="scientific">Sulfurimicrobium lacus</name>
    <dbReference type="NCBI Taxonomy" id="2715678"/>
    <lineage>
        <taxon>Bacteria</taxon>
        <taxon>Pseudomonadati</taxon>
        <taxon>Pseudomonadota</taxon>
        <taxon>Betaproteobacteria</taxon>
        <taxon>Nitrosomonadales</taxon>
        <taxon>Sulfuricellaceae</taxon>
        <taxon>Sulfurimicrobium</taxon>
    </lineage>
</organism>
<dbReference type="GO" id="GO:0008233">
    <property type="term" value="F:peptidase activity"/>
    <property type="evidence" value="ECO:0007669"/>
    <property type="project" value="UniProtKB-KW"/>
</dbReference>
<sequence length="532" mass="58652">MKENNSPVITASAPAQSATPVMSWGMAAILTFATIAAILAIYQQTALSTIAIWQRSETFAHGFLIFPISLYLVWTQRSTLASITPRPDFRGLAVLAGLGFGWLFSDAGSVLVIAQYCLVAMIPVAVWTLLGAPVARAIAFPLGFLFFAVPAGEFLVPHMMNFTADFVVAALRLTGIPVYREGTFFTIPSGQWSVVEACSGLRYLIASFTLGSLYAYLTYRSTSRRLVFAALSLVVPLIANGMRAYMIVMIAHLSNMKLALGVDHLIYGWVFFGIVMMLLFWVGAFWREDQKDHRHNESISSPGKFDTQIPSRAFFVASIAFIAVAALWPAYSTYLDSRPVKTTGLSIELPDSANGWVKQSKPLSDWQPHYIGPDAYVMQTYRKNGMVVSVYVGYYRTQRKGAELITSQNYMIMQTHPVWSNVGEAQRAISLHGKNETIQQTLLRAPAQRLLVWNWNSLGDTYTVNPYLAKLLLAKERMLGQQDDGAAIIIAAPYEDTPEPAAAALRAFIQDMLPAIRESIVKVSQQQAAAGS</sequence>